<accession>A0A4C1Y7Q6</accession>
<gene>
    <name evidence="1" type="ORF">EVAR_47883_1</name>
</gene>
<organism evidence="1 2">
    <name type="scientific">Eumeta variegata</name>
    <name type="common">Bagworm moth</name>
    <name type="synonym">Eumeta japonica</name>
    <dbReference type="NCBI Taxonomy" id="151549"/>
    <lineage>
        <taxon>Eukaryota</taxon>
        <taxon>Metazoa</taxon>
        <taxon>Ecdysozoa</taxon>
        <taxon>Arthropoda</taxon>
        <taxon>Hexapoda</taxon>
        <taxon>Insecta</taxon>
        <taxon>Pterygota</taxon>
        <taxon>Neoptera</taxon>
        <taxon>Endopterygota</taxon>
        <taxon>Lepidoptera</taxon>
        <taxon>Glossata</taxon>
        <taxon>Ditrysia</taxon>
        <taxon>Tineoidea</taxon>
        <taxon>Psychidae</taxon>
        <taxon>Oiketicinae</taxon>
        <taxon>Eumeta</taxon>
    </lineage>
</organism>
<protein>
    <submittedName>
        <fullName evidence="1">Uncharacterized protein</fullName>
    </submittedName>
</protein>
<dbReference type="Proteomes" id="UP000299102">
    <property type="component" value="Unassembled WGS sequence"/>
</dbReference>
<comment type="caution">
    <text evidence="1">The sequence shown here is derived from an EMBL/GenBank/DDBJ whole genome shotgun (WGS) entry which is preliminary data.</text>
</comment>
<sequence>MVSLTACPSTGLLCCHYNNKNLLIFLSSPARASAEALDPIRHSGRILEEETTKQFTLIVLCPNPRRRSHSTNKSYCVYVGRFDRCPAARTPLRLSIDMYI</sequence>
<dbReference type="AlphaFoldDB" id="A0A4C1Y7Q6"/>
<proteinExistence type="predicted"/>
<name>A0A4C1Y7Q6_EUMVA</name>
<evidence type="ECO:0000313" key="1">
    <source>
        <dbReference type="EMBL" id="GBP71938.1"/>
    </source>
</evidence>
<evidence type="ECO:0000313" key="2">
    <source>
        <dbReference type="Proteomes" id="UP000299102"/>
    </source>
</evidence>
<reference evidence="1 2" key="1">
    <citation type="journal article" date="2019" name="Commun. Biol.">
        <title>The bagworm genome reveals a unique fibroin gene that provides high tensile strength.</title>
        <authorList>
            <person name="Kono N."/>
            <person name="Nakamura H."/>
            <person name="Ohtoshi R."/>
            <person name="Tomita M."/>
            <person name="Numata K."/>
            <person name="Arakawa K."/>
        </authorList>
    </citation>
    <scope>NUCLEOTIDE SEQUENCE [LARGE SCALE GENOMIC DNA]</scope>
</reference>
<keyword evidence="2" id="KW-1185">Reference proteome</keyword>
<dbReference type="EMBL" id="BGZK01001127">
    <property type="protein sequence ID" value="GBP71938.1"/>
    <property type="molecule type" value="Genomic_DNA"/>
</dbReference>